<evidence type="ECO:0000313" key="1">
    <source>
        <dbReference type="EMBL" id="KAL1495694.1"/>
    </source>
</evidence>
<dbReference type="EMBL" id="JBGBPQ010000031">
    <property type="protein sequence ID" value="KAL1495694.1"/>
    <property type="molecule type" value="Genomic_DNA"/>
</dbReference>
<dbReference type="AlphaFoldDB" id="A0AB34IDN8"/>
<accession>A0AB34IDN8</accession>
<proteinExistence type="predicted"/>
<dbReference type="Proteomes" id="UP001515480">
    <property type="component" value="Unassembled WGS sequence"/>
</dbReference>
<organism evidence="1 2">
    <name type="scientific">Prymnesium parvum</name>
    <name type="common">Toxic golden alga</name>
    <dbReference type="NCBI Taxonomy" id="97485"/>
    <lineage>
        <taxon>Eukaryota</taxon>
        <taxon>Haptista</taxon>
        <taxon>Haptophyta</taxon>
        <taxon>Prymnesiophyceae</taxon>
        <taxon>Prymnesiales</taxon>
        <taxon>Prymnesiaceae</taxon>
        <taxon>Prymnesium</taxon>
    </lineage>
</organism>
<evidence type="ECO:0000313" key="2">
    <source>
        <dbReference type="Proteomes" id="UP001515480"/>
    </source>
</evidence>
<reference evidence="1 2" key="1">
    <citation type="journal article" date="2024" name="Science">
        <title>Giant polyketide synthase enzymes in the biosynthesis of giant marine polyether toxins.</title>
        <authorList>
            <person name="Fallon T.R."/>
            <person name="Shende V.V."/>
            <person name="Wierzbicki I.H."/>
            <person name="Pendleton A.L."/>
            <person name="Watervoot N.F."/>
            <person name="Auber R.P."/>
            <person name="Gonzalez D.J."/>
            <person name="Wisecaver J.H."/>
            <person name="Moore B.S."/>
        </authorList>
    </citation>
    <scope>NUCLEOTIDE SEQUENCE [LARGE SCALE GENOMIC DNA]</scope>
    <source>
        <strain evidence="1 2">12B1</strain>
    </source>
</reference>
<dbReference type="PANTHER" id="PTHR33129">
    <property type="entry name" value="PROTEIN KINASE DOMAIN-CONTAINING PROTEIN-RELATED"/>
    <property type="match status" value="1"/>
</dbReference>
<sequence>MAAGQKRSCSGEAIGYWGSVRAARVCFPSLPCRAVYTTTFRAPDLLCVTAELKSICFPETTPSLGEAKVFQFVKEDGETNHPFGETNPFGQKVPRGRIFKRECHEPLMSKVFESFERKPQVLLTGTPGVGTSLFGLLFLLELIRRIRAVRAYPDAEHAPWLKELGGRIVYEYKTGSRPDSSMNTLFYVIDTEKETVVQVDGPPFPFLERDTFLIRDGPCASKLFDGYIFWTSSPDTYYFQHFRTWDAQLLHMPAWTEAELIECWRSGCGYARLFSRLKQEATQDRPRSDVIAALEVLVDFCELELPVRHRLSKDEVAPEIHTHLAEVVDQPEYQEAVLRRWIADLGPVAGRVLDPVYGYNMRGCEFGPCKYVGLCEDKLKTAQRVFLVRNCFYPNDMTSANHVHDLLIIQATSDFYNFVFLPASPSLGRSILSTMLHDELKKAQALLGQAQGTNKRLVFAPLAHHVLRTSNAAFLAHSLTKPGETIEVQLGSLQECKVTDNEVCQPTFKIEEMKYYTPTSVSFPVVDAWTSQYLFIMTVSSLTEDRGHPIKSASKLFLELRNRYKDINPSKLIFVVPKSEEGKVEQMVPQALVRGDGKSPDASTKLPQGGWNDLEQFVLFL</sequence>
<keyword evidence="2" id="KW-1185">Reference proteome</keyword>
<comment type="caution">
    <text evidence="1">The sequence shown here is derived from an EMBL/GenBank/DDBJ whole genome shotgun (WGS) entry which is preliminary data.</text>
</comment>
<protein>
    <submittedName>
        <fullName evidence="1">Uncharacterized protein</fullName>
    </submittedName>
</protein>
<name>A0AB34IDN8_PRYPA</name>
<gene>
    <name evidence="1" type="ORF">AB1Y20_016557</name>
</gene>
<dbReference type="InterPro" id="IPR052980">
    <property type="entry name" value="Crinkler_effector"/>
</dbReference>